<comment type="function">
    <text evidence="2">Catalyzes the formation of N(7)-methylguanine at position 46 (m7G46) in tRNA.</text>
</comment>
<comment type="caution">
    <text evidence="8">The sequence shown here is derived from an EMBL/GenBank/DDBJ whole genome shotgun (WGS) entry which is preliminary data.</text>
</comment>
<organism evidence="8">
    <name type="scientific">Desulfurella acetivorans</name>
    <dbReference type="NCBI Taxonomy" id="33002"/>
    <lineage>
        <taxon>Bacteria</taxon>
        <taxon>Pseudomonadati</taxon>
        <taxon>Campylobacterota</taxon>
        <taxon>Desulfurellia</taxon>
        <taxon>Desulfurellales</taxon>
        <taxon>Desulfurellaceae</taxon>
        <taxon>Desulfurella</taxon>
    </lineage>
</organism>
<sequence>MPHAILKTDKNLKDIVCVDLFVSKNRGILPLNEPFNCFLDFYKKNGLLIIKLNKATRPIVTDELKNEILVLSKNIANFLKAEIVFHNLEPTNSYMHLCDCFEKIFPQKDPFKLQKNINNLEIGFGRGEFLLNLAKQKTNEFFYGVEIYGKDYLLALNRCCLQKLDNIKLINYDVKYVIDLFENNFFDNIYVNFPEPWFKFYRIQHSIFNKITFKKITDKIKKNGLLHVVTDNYPFAVYSSLIANHFGLKPQNKHFIEIKDNFDTLYARKWKRLNRVFYSLVLQKKFNSPPNFYKKYDFPVSLRRLEYKDSELIFKVLGMYENKNVDYKIIE</sequence>
<dbReference type="SUPFAM" id="SSF53335">
    <property type="entry name" value="S-adenosyl-L-methionine-dependent methyltransferases"/>
    <property type="match status" value="1"/>
</dbReference>
<reference evidence="8" key="1">
    <citation type="journal article" date="2020" name="mSystems">
        <title>Genome- and Community-Level Interaction Insights into Carbon Utilization and Element Cycling Functions of Hydrothermarchaeota in Hydrothermal Sediment.</title>
        <authorList>
            <person name="Zhou Z."/>
            <person name="Liu Y."/>
            <person name="Xu W."/>
            <person name="Pan J."/>
            <person name="Luo Z.H."/>
            <person name="Li M."/>
        </authorList>
    </citation>
    <scope>NUCLEOTIDE SEQUENCE [LARGE SCALE GENOMIC DNA]</scope>
    <source>
        <strain evidence="8">SpSt-1135</strain>
    </source>
</reference>
<keyword evidence="6" id="KW-0949">S-adenosyl-L-methionine</keyword>
<dbReference type="PROSITE" id="PS51625">
    <property type="entry name" value="SAM_MT_TRMB"/>
    <property type="match status" value="1"/>
</dbReference>
<dbReference type="EMBL" id="DRZX01000296">
    <property type="protein sequence ID" value="HHS49422.1"/>
    <property type="molecule type" value="Genomic_DNA"/>
</dbReference>
<evidence type="ECO:0000256" key="3">
    <source>
        <dbReference type="ARBA" id="ARBA00011977"/>
    </source>
</evidence>
<keyword evidence="4" id="KW-0489">Methyltransferase</keyword>
<dbReference type="PANTHER" id="PTHR23417">
    <property type="entry name" value="3-DEOXY-D-MANNO-OCTULOSONIC-ACID TRANSFERASE/TRNA GUANINE-N 7 - -METHYLTRANSFERASE"/>
    <property type="match status" value="1"/>
</dbReference>
<evidence type="ECO:0000256" key="1">
    <source>
        <dbReference type="ARBA" id="ARBA00000142"/>
    </source>
</evidence>
<dbReference type="EC" id="2.1.1.33" evidence="3"/>
<dbReference type="Pfam" id="PF02390">
    <property type="entry name" value="Methyltransf_4"/>
    <property type="match status" value="1"/>
</dbReference>
<proteinExistence type="predicted"/>
<keyword evidence="7" id="KW-0819">tRNA processing</keyword>
<accession>A0A7C6A897</accession>
<dbReference type="Proteomes" id="UP000886400">
    <property type="component" value="Unassembled WGS sequence"/>
</dbReference>
<dbReference type="GO" id="GO:0008176">
    <property type="term" value="F:tRNA (guanine(46)-N7)-methyltransferase activity"/>
    <property type="evidence" value="ECO:0007669"/>
    <property type="project" value="UniProtKB-EC"/>
</dbReference>
<dbReference type="AlphaFoldDB" id="A0A7C6A897"/>
<comment type="catalytic activity">
    <reaction evidence="1">
        <text>guanosine(46) in tRNA + S-adenosyl-L-methionine = N(7)-methylguanosine(46) in tRNA + S-adenosyl-L-homocysteine</text>
        <dbReference type="Rhea" id="RHEA:42708"/>
        <dbReference type="Rhea" id="RHEA-COMP:10188"/>
        <dbReference type="Rhea" id="RHEA-COMP:10189"/>
        <dbReference type="ChEBI" id="CHEBI:57856"/>
        <dbReference type="ChEBI" id="CHEBI:59789"/>
        <dbReference type="ChEBI" id="CHEBI:74269"/>
        <dbReference type="ChEBI" id="CHEBI:74480"/>
        <dbReference type="EC" id="2.1.1.33"/>
    </reaction>
</comment>
<dbReference type="InterPro" id="IPR003358">
    <property type="entry name" value="tRNA_(Gua-N-7)_MeTrfase_Trmb"/>
</dbReference>
<evidence type="ECO:0000256" key="2">
    <source>
        <dbReference type="ARBA" id="ARBA00003015"/>
    </source>
</evidence>
<gene>
    <name evidence="8" type="ORF">ENM99_06280</name>
</gene>
<name>A0A7C6A897_DESAE</name>
<dbReference type="InterPro" id="IPR029063">
    <property type="entry name" value="SAM-dependent_MTases_sf"/>
</dbReference>
<evidence type="ECO:0000256" key="7">
    <source>
        <dbReference type="ARBA" id="ARBA00022694"/>
    </source>
</evidence>
<evidence type="ECO:0000256" key="5">
    <source>
        <dbReference type="ARBA" id="ARBA00022679"/>
    </source>
</evidence>
<evidence type="ECO:0000256" key="6">
    <source>
        <dbReference type="ARBA" id="ARBA00022691"/>
    </source>
</evidence>
<feature type="non-terminal residue" evidence="8">
    <location>
        <position position="331"/>
    </location>
</feature>
<keyword evidence="5" id="KW-0808">Transferase</keyword>
<dbReference type="Gene3D" id="3.40.50.150">
    <property type="entry name" value="Vaccinia Virus protein VP39"/>
    <property type="match status" value="1"/>
</dbReference>
<evidence type="ECO:0000313" key="8">
    <source>
        <dbReference type="EMBL" id="HHS49422.1"/>
    </source>
</evidence>
<dbReference type="GO" id="GO:0043527">
    <property type="term" value="C:tRNA methyltransferase complex"/>
    <property type="evidence" value="ECO:0007669"/>
    <property type="project" value="TreeGrafter"/>
</dbReference>
<protein>
    <recommendedName>
        <fullName evidence="3">tRNA (guanine(46)-N(7))-methyltransferase</fullName>
        <ecNumber evidence="3">2.1.1.33</ecNumber>
    </recommendedName>
</protein>
<dbReference type="PANTHER" id="PTHR23417:SF14">
    <property type="entry name" value="PENTACOTRIPEPTIDE-REPEAT REGION OF PRORP DOMAIN-CONTAINING PROTEIN"/>
    <property type="match status" value="1"/>
</dbReference>
<evidence type="ECO:0000256" key="4">
    <source>
        <dbReference type="ARBA" id="ARBA00022603"/>
    </source>
</evidence>